<keyword evidence="10" id="KW-0628">Postsynaptic cell membrane</keyword>
<keyword evidence="12" id="KW-0407">Ion channel</keyword>
<keyword evidence="2" id="KW-0813">Transport</keyword>
<dbReference type="EMBL" id="CAJNOJ010000012">
    <property type="protein sequence ID" value="CAF0798118.1"/>
    <property type="molecule type" value="Genomic_DNA"/>
</dbReference>
<reference evidence="19" key="1">
    <citation type="submission" date="2021-02" db="EMBL/GenBank/DDBJ databases">
        <authorList>
            <person name="Nowell W R."/>
        </authorList>
    </citation>
    <scope>NUCLEOTIDE SEQUENCE</scope>
</reference>
<keyword evidence="3 15" id="KW-0812">Transmembrane</keyword>
<feature type="region of interest" description="Disordered" evidence="14">
    <location>
        <begin position="878"/>
        <end position="905"/>
    </location>
</feature>
<protein>
    <recommendedName>
        <fullName evidence="17">Ionotropic glutamate receptor C-terminal domain-containing protein</fullName>
    </recommendedName>
</protein>
<evidence type="ECO:0000256" key="12">
    <source>
        <dbReference type="ARBA" id="ARBA00023303"/>
    </source>
</evidence>
<evidence type="ECO:0000256" key="13">
    <source>
        <dbReference type="ARBA" id="ARBA00034100"/>
    </source>
</evidence>
<evidence type="ECO:0000259" key="17">
    <source>
        <dbReference type="SMART" id="SM00079"/>
    </source>
</evidence>
<evidence type="ECO:0000256" key="2">
    <source>
        <dbReference type="ARBA" id="ARBA00022448"/>
    </source>
</evidence>
<comment type="caution">
    <text evidence="19">The sequence shown here is derived from an EMBL/GenBank/DDBJ whole genome shotgun (WGS) entry which is preliminary data.</text>
</comment>
<evidence type="ECO:0000256" key="16">
    <source>
        <dbReference type="SAM" id="SignalP"/>
    </source>
</evidence>
<keyword evidence="6" id="KW-0406">Ion transport</keyword>
<organism evidence="19 20">
    <name type="scientific">Adineta ricciae</name>
    <name type="common">Rotifer</name>
    <dbReference type="NCBI Taxonomy" id="249248"/>
    <lineage>
        <taxon>Eukaryota</taxon>
        <taxon>Metazoa</taxon>
        <taxon>Spiralia</taxon>
        <taxon>Gnathifera</taxon>
        <taxon>Rotifera</taxon>
        <taxon>Eurotatoria</taxon>
        <taxon>Bdelloidea</taxon>
        <taxon>Adinetida</taxon>
        <taxon>Adinetidae</taxon>
        <taxon>Adineta</taxon>
    </lineage>
</organism>
<keyword evidence="11" id="KW-1071">Ligand-gated ion channel</keyword>
<evidence type="ECO:0000256" key="4">
    <source>
        <dbReference type="ARBA" id="ARBA00022989"/>
    </source>
</evidence>
<dbReference type="SUPFAM" id="SSF53850">
    <property type="entry name" value="Periplasmic binding protein-like II"/>
    <property type="match status" value="1"/>
</dbReference>
<evidence type="ECO:0000256" key="9">
    <source>
        <dbReference type="ARBA" id="ARBA00023180"/>
    </source>
</evidence>
<dbReference type="GO" id="GO:0045211">
    <property type="term" value="C:postsynaptic membrane"/>
    <property type="evidence" value="ECO:0007669"/>
    <property type="project" value="UniProtKB-SubCell"/>
</dbReference>
<evidence type="ECO:0000256" key="15">
    <source>
        <dbReference type="SAM" id="Phobius"/>
    </source>
</evidence>
<feature type="transmembrane region" description="Helical" evidence="15">
    <location>
        <begin position="662"/>
        <end position="687"/>
    </location>
</feature>
<dbReference type="SMART" id="SM00079">
    <property type="entry name" value="PBPe"/>
    <property type="match status" value="1"/>
</dbReference>
<feature type="transmembrane region" description="Helical" evidence="15">
    <location>
        <begin position="844"/>
        <end position="866"/>
    </location>
</feature>
<evidence type="ECO:0000313" key="19">
    <source>
        <dbReference type="EMBL" id="CAF1038008.1"/>
    </source>
</evidence>
<feature type="signal peptide" evidence="16">
    <location>
        <begin position="1"/>
        <end position="26"/>
    </location>
</feature>
<keyword evidence="8" id="KW-0675">Receptor</keyword>
<dbReference type="SUPFAM" id="SSF53822">
    <property type="entry name" value="Periplasmic binding protein-like I"/>
    <property type="match status" value="1"/>
</dbReference>
<dbReference type="PANTHER" id="PTHR18966">
    <property type="entry name" value="IONOTROPIC GLUTAMATE RECEPTOR"/>
    <property type="match status" value="1"/>
</dbReference>
<dbReference type="Proteomes" id="UP000663828">
    <property type="component" value="Unassembled WGS sequence"/>
</dbReference>
<dbReference type="OrthoDB" id="5984008at2759"/>
<dbReference type="InterPro" id="IPR001828">
    <property type="entry name" value="ANF_lig-bd_rcpt"/>
</dbReference>
<evidence type="ECO:0000256" key="8">
    <source>
        <dbReference type="ARBA" id="ARBA00023170"/>
    </source>
</evidence>
<keyword evidence="5" id="KW-0770">Synapse</keyword>
<evidence type="ECO:0000256" key="10">
    <source>
        <dbReference type="ARBA" id="ARBA00023257"/>
    </source>
</evidence>
<evidence type="ECO:0000256" key="7">
    <source>
        <dbReference type="ARBA" id="ARBA00023136"/>
    </source>
</evidence>
<evidence type="ECO:0000256" key="14">
    <source>
        <dbReference type="SAM" id="MobiDB-lite"/>
    </source>
</evidence>
<proteinExistence type="predicted"/>
<accession>A0A814JI99</accession>
<dbReference type="Proteomes" id="UP000663852">
    <property type="component" value="Unassembled WGS sequence"/>
</dbReference>
<dbReference type="Gene3D" id="3.40.190.10">
    <property type="entry name" value="Periplasmic binding protein-like II"/>
    <property type="match status" value="2"/>
</dbReference>
<dbReference type="InterPro" id="IPR028082">
    <property type="entry name" value="Peripla_BP_I"/>
</dbReference>
<comment type="subcellular location">
    <subcellularLocation>
        <location evidence="1">Membrane</location>
        <topology evidence="1">Multi-pass membrane protein</topology>
    </subcellularLocation>
    <subcellularLocation>
        <location evidence="13">Postsynaptic cell membrane</location>
    </subcellularLocation>
</comment>
<dbReference type="GO" id="GO:0015276">
    <property type="term" value="F:ligand-gated monoatomic ion channel activity"/>
    <property type="evidence" value="ECO:0007669"/>
    <property type="project" value="InterPro"/>
</dbReference>
<gene>
    <name evidence="18" type="ORF">EDS130_LOCUS4704</name>
    <name evidence="19" type="ORF">XAT740_LOCUS15107</name>
</gene>
<evidence type="ECO:0000313" key="20">
    <source>
        <dbReference type="Proteomes" id="UP000663828"/>
    </source>
</evidence>
<evidence type="ECO:0000256" key="6">
    <source>
        <dbReference type="ARBA" id="ARBA00023065"/>
    </source>
</evidence>
<keyword evidence="20" id="KW-1185">Reference proteome</keyword>
<dbReference type="InterPro" id="IPR001320">
    <property type="entry name" value="Iontro_rcpt_C"/>
</dbReference>
<dbReference type="EMBL" id="CAJNOR010000925">
    <property type="protein sequence ID" value="CAF1038008.1"/>
    <property type="molecule type" value="Genomic_DNA"/>
</dbReference>
<evidence type="ECO:0000256" key="3">
    <source>
        <dbReference type="ARBA" id="ARBA00022692"/>
    </source>
</evidence>
<dbReference type="AlphaFoldDB" id="A0A814JI99"/>
<evidence type="ECO:0000313" key="18">
    <source>
        <dbReference type="EMBL" id="CAF0798118.1"/>
    </source>
</evidence>
<feature type="domain" description="Ionotropic glutamate receptor C-terminal" evidence="17">
    <location>
        <begin position="487"/>
        <end position="822"/>
    </location>
</feature>
<evidence type="ECO:0000256" key="11">
    <source>
        <dbReference type="ARBA" id="ARBA00023286"/>
    </source>
</evidence>
<keyword evidence="9" id="KW-0325">Glycoprotein</keyword>
<keyword evidence="16" id="KW-0732">Signal</keyword>
<feature type="chain" id="PRO_5035601157" description="Ionotropic glutamate receptor C-terminal domain-containing protein" evidence="16">
    <location>
        <begin position="27"/>
        <end position="913"/>
    </location>
</feature>
<feature type="transmembrane region" description="Helical" evidence="15">
    <location>
        <begin position="589"/>
        <end position="618"/>
    </location>
</feature>
<dbReference type="Pfam" id="PF00060">
    <property type="entry name" value="Lig_chan"/>
    <property type="match status" value="1"/>
</dbReference>
<dbReference type="Pfam" id="PF01094">
    <property type="entry name" value="ANF_receptor"/>
    <property type="match status" value="1"/>
</dbReference>
<keyword evidence="7 15" id="KW-0472">Membrane</keyword>
<dbReference type="InterPro" id="IPR015683">
    <property type="entry name" value="Ionotropic_Glu_rcpt"/>
</dbReference>
<evidence type="ECO:0000256" key="5">
    <source>
        <dbReference type="ARBA" id="ARBA00023018"/>
    </source>
</evidence>
<keyword evidence="4 15" id="KW-1133">Transmembrane helix</keyword>
<evidence type="ECO:0000256" key="1">
    <source>
        <dbReference type="ARBA" id="ARBA00004141"/>
    </source>
</evidence>
<sequence>MFTVLQTVFRLLLLLLGVLYKVRIQATSESNWPVSTSNTKLLGFFPQQSNNKTYNETWIIHCMSMFRAAILLSHQYNMMYQGELIGYEEIITGEDIMLTIDGTCNKVSTSNIIGFVGPAYSREARYLSSFAHRLGIISISYSATSPQLSTIDSQAFFRVVSSDENTALGILLLFQRYKWKSSIIIHQNDEFGNDGMESLKQQFSEVDIKTRETIRLGMNVTDYQIDWVQILKASYSRIVVLWANEQLTTMVLKQAMEEDLLGSDFVWILTTNIPLTSFTLRERQKLIGTLTIEPMHADAIEQPINTTLLNQAYDIWKHYQPETFPGNDNVSNFALFTFDATWSFLLALQKLCTTEQSCLQINNASNCYYRQFSNSEFYYHLMRSTSFLGVSGEIRFSNTTTDRVGHQYYVVRNIQSIDVQNKTIDHKPVLKWDTESSQWTQYRNESDDIVWPSQITKAPADYKLIRGTRLRMAVIEATPFIILKNPAISYSGMTGDYKKIELSEFDGFYKDILVYLQDEMGFVPVVMLAKPTVQYDQLVEGVANDLFDTVMTTITITSRRTALVDLSIALMPSAIRVVIRKSQSNDFDLFFFLAPFSWELWAVILATIIFTAILLGLLEQTRPKRLNPAVIRHRILERIHYVLCTMLGRDRTGENRSSAEQVLIYGLHVIQVVLFSLYTATILSFIIASNSTTIVSGIDDIKNGKVAPNRIGIVSGSSIEYYYLNTISHGKKDYYEVKTLNDIYQSLINKDIDVGLWSNHSIIYFTNNVYCDLMTVGVEFSQSSYHLPIKKGWIYEDELNAGVLSLIESEELERIQNKWFRTQRCSSADAFDTKTSSLSLKQTGGVFIVFLIFGVIAVIIQAFSAIRGYFSSQNNAPLQNNRAPVSSPPTPDIRLNPLSTVSQGNPHRYLNFH</sequence>
<dbReference type="Gene3D" id="3.40.50.2300">
    <property type="match status" value="2"/>
</dbReference>
<name>A0A814JI99_ADIRI</name>